<evidence type="ECO:0000256" key="1">
    <source>
        <dbReference type="SAM" id="MobiDB-lite"/>
    </source>
</evidence>
<dbReference type="EMBL" id="JAACXV010013856">
    <property type="protein sequence ID" value="KAF7272082.1"/>
    <property type="molecule type" value="Genomic_DNA"/>
</dbReference>
<dbReference type="GO" id="GO:0005509">
    <property type="term" value="F:calcium ion binding"/>
    <property type="evidence" value="ECO:0007669"/>
    <property type="project" value="InterPro"/>
</dbReference>
<proteinExistence type="predicted"/>
<dbReference type="PROSITE" id="PS50222">
    <property type="entry name" value="EF_HAND_2"/>
    <property type="match status" value="1"/>
</dbReference>
<protein>
    <recommendedName>
        <fullName evidence="2">EF-hand domain-containing protein</fullName>
    </recommendedName>
</protein>
<dbReference type="PANTHER" id="PTHR21847:SF1">
    <property type="entry name" value="EF-HAND CALCIUM-BINDING DOMAIN-CONTAINING PROTEIN 10"/>
    <property type="match status" value="1"/>
</dbReference>
<dbReference type="AlphaFoldDB" id="A0A834IDW6"/>
<feature type="region of interest" description="Disordered" evidence="1">
    <location>
        <begin position="144"/>
        <end position="164"/>
    </location>
</feature>
<feature type="compositionally biased region" description="Low complexity" evidence="1">
    <location>
        <begin position="146"/>
        <end position="164"/>
    </location>
</feature>
<dbReference type="Pfam" id="PF24548">
    <property type="entry name" value="EF_EFCAB10_C"/>
    <property type="match status" value="1"/>
</dbReference>
<evidence type="ECO:0000313" key="4">
    <source>
        <dbReference type="Proteomes" id="UP000625711"/>
    </source>
</evidence>
<dbReference type="InterPro" id="IPR056587">
    <property type="entry name" value="EF_EFCAB10_C"/>
</dbReference>
<dbReference type="OrthoDB" id="10260455at2759"/>
<gene>
    <name evidence="3" type="ORF">GWI33_015101</name>
</gene>
<dbReference type="PANTHER" id="PTHR21847">
    <property type="entry name" value="EF-HAND CALCIUM-BINDING DOMAIN-CONTAINING PROTEIN 10"/>
    <property type="match status" value="1"/>
</dbReference>
<accession>A0A834IDW6</accession>
<evidence type="ECO:0000259" key="2">
    <source>
        <dbReference type="PROSITE" id="PS50222"/>
    </source>
</evidence>
<dbReference type="InterPro" id="IPR002048">
    <property type="entry name" value="EF_hand_dom"/>
</dbReference>
<organism evidence="3 4">
    <name type="scientific">Rhynchophorus ferrugineus</name>
    <name type="common">Red palm weevil</name>
    <name type="synonym">Curculio ferrugineus</name>
    <dbReference type="NCBI Taxonomy" id="354439"/>
    <lineage>
        <taxon>Eukaryota</taxon>
        <taxon>Metazoa</taxon>
        <taxon>Ecdysozoa</taxon>
        <taxon>Arthropoda</taxon>
        <taxon>Hexapoda</taxon>
        <taxon>Insecta</taxon>
        <taxon>Pterygota</taxon>
        <taxon>Neoptera</taxon>
        <taxon>Endopterygota</taxon>
        <taxon>Coleoptera</taxon>
        <taxon>Polyphaga</taxon>
        <taxon>Cucujiformia</taxon>
        <taxon>Curculionidae</taxon>
        <taxon>Dryophthorinae</taxon>
        <taxon>Rhynchophorus</taxon>
    </lineage>
</organism>
<name>A0A834IDW6_RHYFE</name>
<dbReference type="InterPro" id="IPR039879">
    <property type="entry name" value="EFC10"/>
</dbReference>
<reference evidence="3" key="1">
    <citation type="submission" date="2020-08" db="EMBL/GenBank/DDBJ databases">
        <title>Genome sequencing and assembly of the red palm weevil Rhynchophorus ferrugineus.</title>
        <authorList>
            <person name="Dias G.B."/>
            <person name="Bergman C.M."/>
            <person name="Manee M."/>
        </authorList>
    </citation>
    <scope>NUCLEOTIDE SEQUENCE</scope>
    <source>
        <strain evidence="3">AA-2017</strain>
        <tissue evidence="3">Whole larva</tissue>
    </source>
</reference>
<evidence type="ECO:0000313" key="3">
    <source>
        <dbReference type="EMBL" id="KAF7272082.1"/>
    </source>
</evidence>
<keyword evidence="4" id="KW-1185">Reference proteome</keyword>
<dbReference type="Proteomes" id="UP000625711">
    <property type="component" value="Unassembled WGS sequence"/>
</dbReference>
<comment type="caution">
    <text evidence="3">The sequence shown here is derived from an EMBL/GenBank/DDBJ whole genome shotgun (WGS) entry which is preliminary data.</text>
</comment>
<feature type="domain" description="EF-hand" evidence="2">
    <location>
        <begin position="277"/>
        <end position="312"/>
    </location>
</feature>
<sequence length="398" mass="45991">MADTFDDYLLDAEDELENIIDFTKSDNVNENVLPTKTTEFYYQEYTYVQPTQADFDHKQIQSAKLFDELELEKEALEGNDGDLRKDASILVTGFGMRNVDSFQRLIEMSHEERRKWELRKLWRDQSVKLSISRDEERRLKAEELPATDTSLTSSSSASRISSDSLTQTESTTNLKVLGSSKKYLDYLLGLQEGAEEDVGVIKEKKSEPEIEEFKYSTSKSICEAQKYLRNHRIFEFFQFIIAHLLSSGSDNPIEFILKLLNQCLLYRSGMGSPPLLYQKKHIQQLFRLMDKMKTGFVEKSQYVTGMKTFGICTFNDDPDVTDEDLVSEDTFIEEIYNAELMIFEDMIRRQPIKSKQRKPTECVMANVSRVTIEPPYFIPSALFKFEKNLSTKDDSTGG</sequence>